<dbReference type="Gene3D" id="3.80.30.20">
    <property type="entry name" value="tm_1862 like domain"/>
    <property type="match status" value="1"/>
</dbReference>
<keyword evidence="6" id="KW-0411">Iron-sulfur</keyword>
<keyword evidence="2" id="KW-0004">4Fe-4S</keyword>
<dbReference type="InterPro" id="IPR006638">
    <property type="entry name" value="Elp3/MiaA/NifB-like_rSAM"/>
</dbReference>
<evidence type="ECO:0000256" key="6">
    <source>
        <dbReference type="ARBA" id="ARBA00023014"/>
    </source>
</evidence>
<dbReference type="NCBIfam" id="TIGR01212">
    <property type="entry name" value="TIGR01212 family radical SAM protein"/>
    <property type="match status" value="1"/>
</dbReference>
<gene>
    <name evidence="8" type="ORF">B5E75_12420</name>
</gene>
<protein>
    <submittedName>
        <fullName evidence="8">TIGR01212 family radical SAM protein</fullName>
    </submittedName>
</protein>
<keyword evidence="4" id="KW-0479">Metal-binding</keyword>
<dbReference type="InterPro" id="IPR005911">
    <property type="entry name" value="YhcC-like"/>
</dbReference>
<dbReference type="InterPro" id="IPR032432">
    <property type="entry name" value="Radical_SAM_C"/>
</dbReference>
<dbReference type="PANTHER" id="PTHR11135">
    <property type="entry name" value="HISTONE ACETYLTRANSFERASE-RELATED"/>
    <property type="match status" value="1"/>
</dbReference>
<dbReference type="OrthoDB" id="9801689at2"/>
<evidence type="ECO:0000256" key="4">
    <source>
        <dbReference type="ARBA" id="ARBA00022723"/>
    </source>
</evidence>
<dbReference type="InterPro" id="IPR007197">
    <property type="entry name" value="rSAM"/>
</dbReference>
<feature type="domain" description="Radical SAM core" evidence="7">
    <location>
        <begin position="23"/>
        <end position="263"/>
    </location>
</feature>
<dbReference type="InterPro" id="IPR039661">
    <property type="entry name" value="ELP3"/>
</dbReference>
<dbReference type="SFLD" id="SFLDS00029">
    <property type="entry name" value="Radical_SAM"/>
    <property type="match status" value="1"/>
</dbReference>
<evidence type="ECO:0000256" key="2">
    <source>
        <dbReference type="ARBA" id="ARBA00022485"/>
    </source>
</evidence>
<evidence type="ECO:0000313" key="8">
    <source>
        <dbReference type="EMBL" id="OUQ32314.1"/>
    </source>
</evidence>
<organism evidence="8 9">
    <name type="scientific">Massilimicrobiota timonensis</name>
    <dbReference type="NCBI Taxonomy" id="1776392"/>
    <lineage>
        <taxon>Bacteria</taxon>
        <taxon>Bacillati</taxon>
        <taxon>Bacillota</taxon>
        <taxon>Erysipelotrichia</taxon>
        <taxon>Erysipelotrichales</taxon>
        <taxon>Erysipelotrichaceae</taxon>
        <taxon>Massilimicrobiota</taxon>
    </lineage>
</organism>
<evidence type="ECO:0000256" key="3">
    <source>
        <dbReference type="ARBA" id="ARBA00022691"/>
    </source>
</evidence>
<dbReference type="Pfam" id="PF16199">
    <property type="entry name" value="Radical_SAM_C"/>
    <property type="match status" value="1"/>
</dbReference>
<dbReference type="GO" id="GO:0046872">
    <property type="term" value="F:metal ion binding"/>
    <property type="evidence" value="ECO:0007669"/>
    <property type="project" value="UniProtKB-KW"/>
</dbReference>
<dbReference type="RefSeq" id="WP_087359707.1">
    <property type="nucleotide sequence ID" value="NZ_NFLJ01000044.1"/>
</dbReference>
<evidence type="ECO:0000256" key="5">
    <source>
        <dbReference type="ARBA" id="ARBA00023004"/>
    </source>
</evidence>
<evidence type="ECO:0000313" key="9">
    <source>
        <dbReference type="Proteomes" id="UP000195305"/>
    </source>
</evidence>
<evidence type="ECO:0000256" key="1">
    <source>
        <dbReference type="ARBA" id="ARBA00001966"/>
    </source>
</evidence>
<comment type="caution">
    <text evidence="8">The sequence shown here is derived from an EMBL/GenBank/DDBJ whole genome shotgun (WGS) entry which is preliminary data.</text>
</comment>
<dbReference type="Proteomes" id="UP000195305">
    <property type="component" value="Unassembled WGS sequence"/>
</dbReference>
<dbReference type="PROSITE" id="PS51918">
    <property type="entry name" value="RADICAL_SAM"/>
    <property type="match status" value="1"/>
</dbReference>
<comment type="cofactor">
    <cofactor evidence="1">
        <name>[4Fe-4S] cluster</name>
        <dbReference type="ChEBI" id="CHEBI:49883"/>
    </cofactor>
</comment>
<dbReference type="GO" id="GO:0003824">
    <property type="term" value="F:catalytic activity"/>
    <property type="evidence" value="ECO:0007669"/>
    <property type="project" value="InterPro"/>
</dbReference>
<keyword evidence="9" id="KW-1185">Reference proteome</keyword>
<dbReference type="PANTHER" id="PTHR11135:SF1">
    <property type="entry name" value="PROTEIN YHCC"/>
    <property type="match status" value="1"/>
</dbReference>
<dbReference type="GO" id="GO:0051539">
    <property type="term" value="F:4 iron, 4 sulfur cluster binding"/>
    <property type="evidence" value="ECO:0007669"/>
    <property type="project" value="UniProtKB-KW"/>
</dbReference>
<keyword evidence="3" id="KW-0949">S-adenosyl-L-methionine</keyword>
<dbReference type="EMBL" id="NFLJ01000044">
    <property type="protein sequence ID" value="OUQ32314.1"/>
    <property type="molecule type" value="Genomic_DNA"/>
</dbReference>
<dbReference type="SFLD" id="SFLDG01086">
    <property type="entry name" value="elongater_protein-like"/>
    <property type="match status" value="1"/>
</dbReference>
<dbReference type="AlphaFoldDB" id="A0A1Y4SQX6"/>
<accession>A0A1Y4SQX6</accession>
<reference evidence="8 9" key="1">
    <citation type="journal article" date="2018" name="BMC Genomics">
        <title>Whole genome sequencing and function prediction of 133 gut anaerobes isolated from chicken caecum in pure cultures.</title>
        <authorList>
            <person name="Medvecky M."/>
            <person name="Cejkova D."/>
            <person name="Polansky O."/>
            <person name="Karasova D."/>
            <person name="Kubasova T."/>
            <person name="Cizek A."/>
            <person name="Rychlik I."/>
        </authorList>
    </citation>
    <scope>NUCLEOTIDE SEQUENCE [LARGE SCALE GENOMIC DNA]</scope>
    <source>
        <strain evidence="8 9">An13</strain>
    </source>
</reference>
<proteinExistence type="predicted"/>
<dbReference type="InterPro" id="IPR023404">
    <property type="entry name" value="rSAM_horseshoe"/>
</dbReference>
<dbReference type="SUPFAM" id="SSF102114">
    <property type="entry name" value="Radical SAM enzymes"/>
    <property type="match status" value="1"/>
</dbReference>
<dbReference type="Pfam" id="PF04055">
    <property type="entry name" value="Radical_SAM"/>
    <property type="match status" value="1"/>
</dbReference>
<dbReference type="SFLD" id="SFLDG01091">
    <property type="entry name" value="uncharacterized_CHP01210-like"/>
    <property type="match status" value="1"/>
</dbReference>
<name>A0A1Y4SQX6_9FIRM</name>
<keyword evidence="5" id="KW-0408">Iron</keyword>
<evidence type="ECO:0000259" key="7">
    <source>
        <dbReference type="PROSITE" id="PS51918"/>
    </source>
</evidence>
<dbReference type="SMART" id="SM00729">
    <property type="entry name" value="Elp3"/>
    <property type="match status" value="1"/>
</dbReference>
<dbReference type="SFLD" id="SFLDG01082">
    <property type="entry name" value="B12-binding_domain_containing"/>
    <property type="match status" value="1"/>
</dbReference>
<dbReference type="InterPro" id="IPR058240">
    <property type="entry name" value="rSAM_sf"/>
</dbReference>
<sequence>MNKFPYTFDNKRYHTYNYFLKTKYHCKVAKVSLNAGFTCPNRDGTCGTGGCIFCSDSGSGDFAGHVQDSLQKQFQDISSIMRQKWPDCQFIAYFQANTNTYGTVDELKERFEPFVNMKDVVGIAIATRPDCLSDEICDYLEQLSHRCDLYIELGLQTVHDKTAQLIHRGHDYQTFLDGLQRLRQRHLDVCVHIINGLPYETYDMMLETAKQVGQLDIQGLKIHNLYMLKNTALHRLYQQRPFEMLTREQYISLVVDQLQYIPAHVVIERLTGDAPIDALVAPLWSIKKVTILNDIDKLMKEKDTHQGYLL</sequence>